<dbReference type="InterPro" id="IPR012337">
    <property type="entry name" value="RNaseH-like_sf"/>
</dbReference>
<gene>
    <name evidence="2" type="ORF">TNCV_4973951</name>
</gene>
<dbReference type="GO" id="GO:0003676">
    <property type="term" value="F:nucleic acid binding"/>
    <property type="evidence" value="ECO:0007669"/>
    <property type="project" value="InterPro"/>
</dbReference>
<evidence type="ECO:0000313" key="2">
    <source>
        <dbReference type="EMBL" id="GFY11895.1"/>
    </source>
</evidence>
<reference evidence="2" key="1">
    <citation type="submission" date="2020-08" db="EMBL/GenBank/DDBJ databases">
        <title>Multicomponent nature underlies the extraordinary mechanical properties of spider dragline silk.</title>
        <authorList>
            <person name="Kono N."/>
            <person name="Nakamura H."/>
            <person name="Mori M."/>
            <person name="Yoshida Y."/>
            <person name="Ohtoshi R."/>
            <person name="Malay A.D."/>
            <person name="Moran D.A.P."/>
            <person name="Tomita M."/>
            <person name="Numata K."/>
            <person name="Arakawa K."/>
        </authorList>
    </citation>
    <scope>NUCLEOTIDE SEQUENCE</scope>
</reference>
<dbReference type="AlphaFoldDB" id="A0A8X6SIL9"/>
<dbReference type="PROSITE" id="PS50879">
    <property type="entry name" value="RNASE_H_1"/>
    <property type="match status" value="1"/>
</dbReference>
<protein>
    <submittedName>
        <fullName evidence="2">Uncharacterized protein LOC103524116</fullName>
    </submittedName>
</protein>
<name>A0A8X6SIL9_TRICX</name>
<dbReference type="SUPFAM" id="SSF53098">
    <property type="entry name" value="Ribonuclease H-like"/>
    <property type="match status" value="1"/>
</dbReference>
<evidence type="ECO:0000313" key="3">
    <source>
        <dbReference type="Proteomes" id="UP000887159"/>
    </source>
</evidence>
<dbReference type="InterPro" id="IPR002156">
    <property type="entry name" value="RNaseH_domain"/>
</dbReference>
<dbReference type="InterPro" id="IPR036397">
    <property type="entry name" value="RNaseH_sf"/>
</dbReference>
<accession>A0A8X6SIL9</accession>
<dbReference type="EMBL" id="BMAU01021309">
    <property type="protein sequence ID" value="GFY11895.1"/>
    <property type="molecule type" value="Genomic_DNA"/>
</dbReference>
<keyword evidence="3" id="KW-1185">Reference proteome</keyword>
<proteinExistence type="predicted"/>
<comment type="caution">
    <text evidence="2">The sequence shown here is derived from an EMBL/GenBank/DDBJ whole genome shotgun (WGS) entry which is preliminary data.</text>
</comment>
<organism evidence="2 3">
    <name type="scientific">Trichonephila clavipes</name>
    <name type="common">Golden silk orbweaver</name>
    <name type="synonym">Nephila clavipes</name>
    <dbReference type="NCBI Taxonomy" id="2585209"/>
    <lineage>
        <taxon>Eukaryota</taxon>
        <taxon>Metazoa</taxon>
        <taxon>Ecdysozoa</taxon>
        <taxon>Arthropoda</taxon>
        <taxon>Chelicerata</taxon>
        <taxon>Arachnida</taxon>
        <taxon>Araneae</taxon>
        <taxon>Araneomorphae</taxon>
        <taxon>Entelegynae</taxon>
        <taxon>Araneoidea</taxon>
        <taxon>Nephilidae</taxon>
        <taxon>Trichonephila</taxon>
    </lineage>
</organism>
<sequence>MALRAITVIPGQNIIIFIDCQVAVQTISDYNLYLSELEFECKQLINSFLSIGSEVVLQWILSQFGIHGNEQAGQLVQEPSILHPQFLLEMPRRLSGIKYVIEEYPLVKSWSCLLDGQRRAQLSILLRVERVTCFR</sequence>
<feature type="domain" description="RNase H type-1" evidence="1">
    <location>
        <begin position="1"/>
        <end position="81"/>
    </location>
</feature>
<dbReference type="GO" id="GO:0004523">
    <property type="term" value="F:RNA-DNA hybrid ribonuclease activity"/>
    <property type="evidence" value="ECO:0007669"/>
    <property type="project" value="InterPro"/>
</dbReference>
<evidence type="ECO:0000259" key="1">
    <source>
        <dbReference type="PROSITE" id="PS50879"/>
    </source>
</evidence>
<dbReference type="Proteomes" id="UP000887159">
    <property type="component" value="Unassembled WGS sequence"/>
</dbReference>
<dbReference type="Gene3D" id="3.30.420.10">
    <property type="entry name" value="Ribonuclease H-like superfamily/Ribonuclease H"/>
    <property type="match status" value="1"/>
</dbReference>